<dbReference type="Pfam" id="PF21123">
    <property type="entry name" value="Dna2_Rift"/>
    <property type="match status" value="1"/>
</dbReference>
<dbReference type="InterPro" id="IPR041679">
    <property type="entry name" value="DNA2/NAM7-like_C"/>
</dbReference>
<evidence type="ECO:0000256" key="21">
    <source>
        <dbReference type="ARBA" id="ARBA00023204"/>
    </source>
</evidence>
<feature type="region of interest" description="Disordered" evidence="26">
    <location>
        <begin position="1"/>
        <end position="103"/>
    </location>
</feature>
<dbReference type="InterPro" id="IPR026851">
    <property type="entry name" value="Dna2/JHS1_DEXXQ-box"/>
</dbReference>
<dbReference type="SUPFAM" id="SSF52540">
    <property type="entry name" value="P-loop containing nucleoside triphosphate hydrolases"/>
    <property type="match status" value="1"/>
</dbReference>
<gene>
    <name evidence="32" type="primary">LOC101857952</name>
</gene>
<feature type="domain" description="DNA2/NAM7 helicase helicase" evidence="28">
    <location>
        <begin position="1630"/>
        <end position="1699"/>
    </location>
</feature>
<evidence type="ECO:0000256" key="26">
    <source>
        <dbReference type="SAM" id="MobiDB-lite"/>
    </source>
</evidence>
<dbReference type="Pfam" id="PF13087">
    <property type="entry name" value="AAA_12"/>
    <property type="match status" value="1"/>
</dbReference>
<comment type="catalytic activity">
    <reaction evidence="25">
        <text>ATP + H2O = ADP + phosphate + H(+)</text>
        <dbReference type="Rhea" id="RHEA:13065"/>
        <dbReference type="ChEBI" id="CHEBI:15377"/>
        <dbReference type="ChEBI" id="CHEBI:15378"/>
        <dbReference type="ChEBI" id="CHEBI:30616"/>
        <dbReference type="ChEBI" id="CHEBI:43474"/>
        <dbReference type="ChEBI" id="CHEBI:456216"/>
        <dbReference type="EC" id="3.6.4.12"/>
    </reaction>
</comment>
<feature type="region of interest" description="Disordered" evidence="26">
    <location>
        <begin position="607"/>
        <end position="636"/>
    </location>
</feature>
<evidence type="ECO:0000313" key="32">
    <source>
        <dbReference type="RefSeq" id="XP_005100445.1"/>
    </source>
</evidence>
<evidence type="ECO:0000256" key="10">
    <source>
        <dbReference type="ARBA" id="ARBA00022723"/>
    </source>
</evidence>
<evidence type="ECO:0000256" key="8">
    <source>
        <dbReference type="ARBA" id="ARBA00022705"/>
    </source>
</evidence>
<dbReference type="GO" id="GO:0004386">
    <property type="term" value="F:helicase activity"/>
    <property type="evidence" value="ECO:0007669"/>
    <property type="project" value="UniProtKB-KW"/>
</dbReference>
<keyword evidence="19" id="KW-0238">DNA-binding</keyword>
<dbReference type="Pfam" id="PF13086">
    <property type="entry name" value="AAA_11"/>
    <property type="match status" value="2"/>
</dbReference>
<dbReference type="InterPro" id="IPR011604">
    <property type="entry name" value="PDDEXK-like_dom_sf"/>
</dbReference>
<dbReference type="Proteomes" id="UP000694888">
    <property type="component" value="Unplaced"/>
</dbReference>
<feature type="compositionally biased region" description="Polar residues" evidence="26">
    <location>
        <begin position="61"/>
        <end position="71"/>
    </location>
</feature>
<evidence type="ECO:0000256" key="19">
    <source>
        <dbReference type="ARBA" id="ARBA00023125"/>
    </source>
</evidence>
<evidence type="ECO:0000256" key="11">
    <source>
        <dbReference type="ARBA" id="ARBA00022741"/>
    </source>
</evidence>
<dbReference type="GeneID" id="101857952"/>
<keyword evidence="10" id="KW-0479">Metal-binding</keyword>
<dbReference type="EC" id="3.6.4.12" evidence="5"/>
<evidence type="ECO:0000256" key="4">
    <source>
        <dbReference type="ARBA" id="ARBA00007913"/>
    </source>
</evidence>
<dbReference type="PANTHER" id="PTHR10887">
    <property type="entry name" value="DNA2/NAM7 HELICASE FAMILY"/>
    <property type="match status" value="1"/>
</dbReference>
<dbReference type="InterPro" id="IPR045055">
    <property type="entry name" value="DNA2/NAM7-like"/>
</dbReference>
<evidence type="ECO:0000256" key="25">
    <source>
        <dbReference type="ARBA" id="ARBA00047995"/>
    </source>
</evidence>
<keyword evidence="15 32" id="KW-0347">Helicase</keyword>
<evidence type="ECO:0000256" key="2">
    <source>
        <dbReference type="ARBA" id="ARBA00004123"/>
    </source>
</evidence>
<feature type="domain" description="DNA2/NAM7 helicase helicase" evidence="28">
    <location>
        <begin position="1526"/>
        <end position="1620"/>
    </location>
</feature>
<feature type="region of interest" description="Disordered" evidence="26">
    <location>
        <begin position="117"/>
        <end position="236"/>
    </location>
</feature>
<evidence type="ECO:0000256" key="7">
    <source>
        <dbReference type="ARBA" id="ARBA00022485"/>
    </source>
</evidence>
<keyword evidence="9" id="KW-0540">Nuclease</keyword>
<evidence type="ECO:0000256" key="20">
    <source>
        <dbReference type="ARBA" id="ARBA00023128"/>
    </source>
</evidence>
<dbReference type="CDD" id="cd22318">
    <property type="entry name" value="DNA2_N-like"/>
    <property type="match status" value="1"/>
</dbReference>
<keyword evidence="22" id="KW-0539">Nucleus</keyword>
<evidence type="ECO:0000259" key="30">
    <source>
        <dbReference type="Pfam" id="PF21123"/>
    </source>
</evidence>
<evidence type="ECO:0000256" key="6">
    <source>
        <dbReference type="ARBA" id="ARBA00021516"/>
    </source>
</evidence>
<keyword evidence="12" id="KW-0255">Endonuclease</keyword>
<dbReference type="CDD" id="cd18041">
    <property type="entry name" value="DEXXQc_DNA2"/>
    <property type="match status" value="1"/>
</dbReference>
<feature type="domain" description="DNA2/NAM7 helicase-like C-terminal" evidence="29">
    <location>
        <begin position="1707"/>
        <end position="1909"/>
    </location>
</feature>
<evidence type="ECO:0000259" key="27">
    <source>
        <dbReference type="Pfam" id="PF08696"/>
    </source>
</evidence>
<keyword evidence="23" id="KW-0511">Multifunctional enzyme</keyword>
<reference evidence="32" key="1">
    <citation type="submission" date="2025-08" db="UniProtKB">
        <authorList>
            <consortium name="RefSeq"/>
        </authorList>
    </citation>
    <scope>IDENTIFICATION</scope>
</reference>
<evidence type="ECO:0000259" key="29">
    <source>
        <dbReference type="Pfam" id="PF13087"/>
    </source>
</evidence>
<dbReference type="InterPro" id="IPR047187">
    <property type="entry name" value="SF1_C_Upf1"/>
</dbReference>
<evidence type="ECO:0000256" key="13">
    <source>
        <dbReference type="ARBA" id="ARBA00022763"/>
    </source>
</evidence>
<dbReference type="Gene3D" id="3.40.50.300">
    <property type="entry name" value="P-loop containing nucleotide triphosphate hydrolases"/>
    <property type="match status" value="3"/>
</dbReference>
<evidence type="ECO:0000256" key="18">
    <source>
        <dbReference type="ARBA" id="ARBA00023014"/>
    </source>
</evidence>
<dbReference type="InterPro" id="IPR041677">
    <property type="entry name" value="DNA2/NAM7_AAA_11"/>
</dbReference>
<feature type="compositionally biased region" description="Basic and acidic residues" evidence="26">
    <location>
        <begin position="82"/>
        <end position="92"/>
    </location>
</feature>
<keyword evidence="17" id="KW-0408">Iron</keyword>
<evidence type="ECO:0000256" key="9">
    <source>
        <dbReference type="ARBA" id="ARBA00022722"/>
    </source>
</evidence>
<dbReference type="PANTHER" id="PTHR10887:SF433">
    <property type="entry name" value="DNA REPLICATION ATP-DEPENDENT HELICASE_NUCLEASE DNA2"/>
    <property type="match status" value="1"/>
</dbReference>
<evidence type="ECO:0000256" key="16">
    <source>
        <dbReference type="ARBA" id="ARBA00022840"/>
    </source>
</evidence>
<feature type="compositionally biased region" description="Basic and acidic residues" evidence="26">
    <location>
        <begin position="134"/>
        <end position="158"/>
    </location>
</feature>
<keyword evidence="16" id="KW-0067">ATP-binding</keyword>
<keyword evidence="14" id="KW-0378">Hydrolase</keyword>
<evidence type="ECO:0000259" key="28">
    <source>
        <dbReference type="Pfam" id="PF13086"/>
    </source>
</evidence>
<dbReference type="InterPro" id="IPR027417">
    <property type="entry name" value="P-loop_NTPase"/>
</dbReference>
<feature type="compositionally biased region" description="Low complexity" evidence="26">
    <location>
        <begin position="121"/>
        <end position="132"/>
    </location>
</feature>
<evidence type="ECO:0000256" key="24">
    <source>
        <dbReference type="ARBA" id="ARBA00032548"/>
    </source>
</evidence>
<evidence type="ECO:0000256" key="23">
    <source>
        <dbReference type="ARBA" id="ARBA00023268"/>
    </source>
</evidence>
<keyword evidence="21" id="KW-0234">DNA repair</keyword>
<feature type="domain" description="DNA2 rift barrel" evidence="30">
    <location>
        <begin position="1360"/>
        <end position="1469"/>
    </location>
</feature>
<feature type="compositionally biased region" description="Basic and acidic residues" evidence="26">
    <location>
        <begin position="7"/>
        <end position="18"/>
    </location>
</feature>
<keyword evidence="11" id="KW-0547">Nucleotide-binding</keyword>
<keyword evidence="7" id="KW-0004">4Fe-4S</keyword>
<dbReference type="Gene3D" id="2.40.30.270">
    <property type="match status" value="1"/>
</dbReference>
<dbReference type="Pfam" id="PF08696">
    <property type="entry name" value="Dna2"/>
    <property type="match status" value="1"/>
</dbReference>
<evidence type="ECO:0000256" key="1">
    <source>
        <dbReference type="ARBA" id="ARBA00001966"/>
    </source>
</evidence>
<feature type="compositionally biased region" description="Polar residues" evidence="26">
    <location>
        <begin position="163"/>
        <end position="177"/>
    </location>
</feature>
<comment type="subcellular location">
    <subcellularLocation>
        <location evidence="3">Mitochondrion</location>
    </subcellularLocation>
    <subcellularLocation>
        <location evidence="2">Nucleus</location>
    </subcellularLocation>
</comment>
<comment type="similarity">
    <text evidence="4">Belongs to the DNA2/NAM7 helicase family.</text>
</comment>
<keyword evidence="20" id="KW-0496">Mitochondrion</keyword>
<feature type="compositionally biased region" description="Acidic residues" evidence="26">
    <location>
        <begin position="93"/>
        <end position="103"/>
    </location>
</feature>
<dbReference type="RefSeq" id="XP_005100445.1">
    <property type="nucleotide sequence ID" value="XM_005100388.3"/>
</dbReference>
<evidence type="ECO:0000256" key="3">
    <source>
        <dbReference type="ARBA" id="ARBA00004173"/>
    </source>
</evidence>
<evidence type="ECO:0000256" key="17">
    <source>
        <dbReference type="ARBA" id="ARBA00023004"/>
    </source>
</evidence>
<feature type="domain" description="DNA replication factor Dna2 N-terminal" evidence="27">
    <location>
        <begin position="977"/>
        <end position="1171"/>
    </location>
</feature>
<keyword evidence="8" id="KW-0235">DNA replication</keyword>
<name>A0ABM0JSE7_APLCA</name>
<evidence type="ECO:0000256" key="12">
    <source>
        <dbReference type="ARBA" id="ARBA00022759"/>
    </source>
</evidence>
<organism evidence="31 32">
    <name type="scientific">Aplysia californica</name>
    <name type="common">California sea hare</name>
    <dbReference type="NCBI Taxonomy" id="6500"/>
    <lineage>
        <taxon>Eukaryota</taxon>
        <taxon>Metazoa</taxon>
        <taxon>Spiralia</taxon>
        <taxon>Lophotrochozoa</taxon>
        <taxon>Mollusca</taxon>
        <taxon>Gastropoda</taxon>
        <taxon>Heterobranchia</taxon>
        <taxon>Euthyneura</taxon>
        <taxon>Tectipleura</taxon>
        <taxon>Aplysiida</taxon>
        <taxon>Aplysioidea</taxon>
        <taxon>Aplysiidae</taxon>
        <taxon>Aplysia</taxon>
    </lineage>
</organism>
<dbReference type="InterPro" id="IPR014808">
    <property type="entry name" value="DNA_replication_fac_Dna2_N"/>
</dbReference>
<dbReference type="InterPro" id="IPR048459">
    <property type="entry name" value="DNA2_Rift"/>
</dbReference>
<evidence type="ECO:0000256" key="15">
    <source>
        <dbReference type="ARBA" id="ARBA00022806"/>
    </source>
</evidence>
<protein>
    <recommendedName>
        <fullName evidence="6">DNA replication ATP-dependent helicase/nuclease DNA2</fullName>
        <ecNumber evidence="5">3.6.4.12</ecNumber>
    </recommendedName>
    <alternativeName>
        <fullName evidence="24">DNA replication ATP-dependent helicase-like homolog</fullName>
    </alternativeName>
</protein>
<accession>A0ABM0JSE7</accession>
<dbReference type="CDD" id="cd18808">
    <property type="entry name" value="SF1_C_Upf1"/>
    <property type="match status" value="1"/>
</dbReference>
<proteinExistence type="inferred from homology"/>
<evidence type="ECO:0000256" key="5">
    <source>
        <dbReference type="ARBA" id="ARBA00012551"/>
    </source>
</evidence>
<evidence type="ECO:0000256" key="14">
    <source>
        <dbReference type="ARBA" id="ARBA00022801"/>
    </source>
</evidence>
<comment type="cofactor">
    <cofactor evidence="1">
        <name>[4Fe-4S] cluster</name>
        <dbReference type="ChEBI" id="CHEBI:49883"/>
    </cofactor>
</comment>
<dbReference type="Gene3D" id="3.90.320.10">
    <property type="match status" value="1"/>
</dbReference>
<keyword evidence="18" id="KW-0411">Iron-sulfur</keyword>
<evidence type="ECO:0000256" key="22">
    <source>
        <dbReference type="ARBA" id="ARBA00023242"/>
    </source>
</evidence>
<keyword evidence="31" id="KW-1185">Reference proteome</keyword>
<sequence>MVKQVKKKEQVKPKDENQTKISSFFRNPSGPKKEKESGLFTKISSNTERSLSLKEKGNGLKNASSNMTGPQKTLKKPNSKLRLREAKKKTNYDDEDDVLCIDDDKDTGSKAVVVVEEKNALSPISYSPLSSPNTKEESVSRNEPDTDAHVDDVMDVRLEGATSYDTANVCKLSSSGSAAPKADDKQVGDGDDSTDENKSPVFKSPFSTPEKNKREVESQASSPKMSVESMEGSPDIICDTPEVDKVLKNAAAKRKQICSSRSFLRATDLLAVQPDLKPAHLRGNGHRNRGGRKGIVSVSFSKKIEEAEGINALGVSASCKEKDSLVAIEEEAENKPEIILSVPETQMISEIKACDVGKEECSKKIIEESVAMLNNVKGNINLEECESDQPEQNCVGAMELLSHKQTQEKRHFCEMDDFLLEKREDFEKVQDVDKKPGLTRRTKSDVNISPLSVGRGAPRTRSRLIEALEDVDKKVQENDEQIWVNEIVIKMAQNREAGFDSGVSLSDIQPCAQKFSAKRESLPGLSPLSKRPKLKSDVVDLSDVPCKTAKGAVRKKLELSKGEETVEMKRRKTSKDRMAMFGFKGKQKSKKDEKVTLHDDDLLSEVLGKLNSPSKRESNTGASVSPLKEKQKSAGQVHTLVQEKENVHTFLSLCQNIEVNSEDIEMMEETFKQFGEASTGGADGLSRTEEAHRKTNEAETVDCIDAETKIDCSKTLEDSVIVLDSENTDEDNKDMFPDSDCIIAEGSEEMEKFDTSRNRNSGDSDCVIAEGGVETEKFDTSKNRKTAAVGRSCDAQDNICQSHEIGLMELPLENVTESSAPFEVSGSQLTTTANDVFSHHSRGNVEVALPPLQSCGKTSANAVFGGYNTSTPKTTDNKQAVPPTSKELAVEATVKSAESGVTEDPYLLDSLDAMFDESFHEKSPVKKKNKSALKANSRRSPEFCFTDLWERYTVKTVCRKSDESEVFLTLVRDGDCEETLCTLQGFWADTVVKEGDIVNIIGERSGAEYVISDKSGLIVINPDLLLSGTLVVSSVFCLRKSVLNEKYKGMDTGNAHMLYGSIIHSLFQSVLRDGLLQETEISRVAQTLLGTAKFLHDMYSRGMQEKSVMDEINNYIPALKSWLENHSECSKQTSKKSVSRSDVTLTDIQDIEENIWSPRLGLKGKIDLTVKTKLKGQYGVCEKVLPLELKTGKASFSVEHQGQVTLYSMMSAERRTDPGQGLLLYLKHNQMKTIDVKPEAKSGLIQLRNRLAEYLRRLVRRDTLDDGQVSYLLGQIPPPINNERACSKCAHLLSCSMYQRLDTDQNIRENHAMGRLVPESLQHLGQEDLSYFSHWTLCLDLEDEESSRARLKQIWTMSSRERESMGDCIGNLVISCSALGIPESQCFTEGKGCSLTFLRHPDHSGLPLNSVGLVSNDMVVVSSEDGRYIALATGFIRTLSESRVEVVVDRDQLHDTQVYTDMKFRLDRNDSFSMSSHLHTNLCRLMEATSQAEKLRNLIIKLHKPAFQLQLPKNHILKVKSVFRSLNKPQRAAVLKVLMAKDFALIKGYPGTGKTSTIVALVKILRLLGQSVLLTSYTHSAVDNILLKLKQDEVPFLRVGRQSRVHPSILPHCAEILTSSPSINSVQKLKDFYDSYDIVATTCLGTSSHPLFDQRTFDVCIVDEASQVLQPACLGPLFRCRRFVLVGDPQQLPPLVQSKTASSLGMGESLFAKLDSQGATFELHLQYRMNRKIMELSNDLVYNGKLQCGNDDVAEQRLDIPLVDSLKTKPEWMQSALSCEMEKSVVFLSTDRISAPEVSQGNSLTNHKEAEIVMSLLLSWAEAGVDASTIGVISPYRSQVKYLQQQLQRCPLVAAAEANTVDQYQGRDKEIIVMSFVRSGNAGHLLKDIRRLNVAMTRARFKLVFVGSVKTLRTCEPVSNLIRHIENMHNIIEIPE</sequence>
<keyword evidence="13" id="KW-0227">DNA damage</keyword>
<evidence type="ECO:0000313" key="31">
    <source>
        <dbReference type="Proteomes" id="UP000694888"/>
    </source>
</evidence>